<dbReference type="InterPro" id="IPR003599">
    <property type="entry name" value="Ig_sub"/>
</dbReference>
<dbReference type="Proteomes" id="UP000622317">
    <property type="component" value="Unassembled WGS sequence"/>
</dbReference>
<dbReference type="InterPro" id="IPR013098">
    <property type="entry name" value="Ig_I-set"/>
</dbReference>
<evidence type="ECO:0000256" key="3">
    <source>
        <dbReference type="ARBA" id="ARBA00022801"/>
    </source>
</evidence>
<comment type="caution">
    <text evidence="8">The sequence shown here is derived from an EMBL/GenBank/DDBJ whole genome shotgun (WGS) entry which is preliminary data.</text>
</comment>
<dbReference type="GO" id="GO:0006508">
    <property type="term" value="P:proteolysis"/>
    <property type="evidence" value="ECO:0007669"/>
    <property type="project" value="UniProtKB-KW"/>
</dbReference>
<feature type="domain" description="Ig-like" evidence="7">
    <location>
        <begin position="778"/>
        <end position="858"/>
    </location>
</feature>
<dbReference type="CDD" id="cd07473">
    <property type="entry name" value="Peptidases_S8_Subtilisin_like"/>
    <property type="match status" value="1"/>
</dbReference>
<dbReference type="PROSITE" id="PS00136">
    <property type="entry name" value="SUBTILASE_ASP"/>
    <property type="match status" value="1"/>
</dbReference>
<dbReference type="PANTHER" id="PTHR43399:SF4">
    <property type="entry name" value="CELL WALL-ASSOCIATED PROTEASE"/>
    <property type="match status" value="1"/>
</dbReference>
<dbReference type="PROSITE" id="PS00138">
    <property type="entry name" value="SUBTILASE_SER"/>
    <property type="match status" value="1"/>
</dbReference>
<dbReference type="InterPro" id="IPR034204">
    <property type="entry name" value="PfSUB1-like_cat_dom"/>
</dbReference>
<dbReference type="Pfam" id="PF07679">
    <property type="entry name" value="I-set"/>
    <property type="match status" value="2"/>
</dbReference>
<evidence type="ECO:0000256" key="5">
    <source>
        <dbReference type="PROSITE-ProRule" id="PRU01240"/>
    </source>
</evidence>
<dbReference type="Pfam" id="PF00082">
    <property type="entry name" value="Peptidase_S8"/>
    <property type="match status" value="1"/>
</dbReference>
<dbReference type="PANTHER" id="PTHR43399">
    <property type="entry name" value="SUBTILISIN-RELATED"/>
    <property type="match status" value="1"/>
</dbReference>
<dbReference type="SMART" id="SM00409">
    <property type="entry name" value="IG"/>
    <property type="match status" value="6"/>
</dbReference>
<dbReference type="InterPro" id="IPR000209">
    <property type="entry name" value="Peptidase_S8/S53_dom"/>
</dbReference>
<dbReference type="PRINTS" id="PR00723">
    <property type="entry name" value="SUBTILISIN"/>
</dbReference>
<dbReference type="SMART" id="SM00408">
    <property type="entry name" value="IGc2"/>
    <property type="match status" value="5"/>
</dbReference>
<dbReference type="Gene3D" id="3.40.50.200">
    <property type="entry name" value="Peptidase S8/S53 domain"/>
    <property type="match status" value="1"/>
</dbReference>
<dbReference type="InterPro" id="IPR013783">
    <property type="entry name" value="Ig-like_fold"/>
</dbReference>
<evidence type="ECO:0000313" key="8">
    <source>
        <dbReference type="EMBL" id="MBD5782206.1"/>
    </source>
</evidence>
<proteinExistence type="inferred from homology"/>
<accession>A0A927IJD2</accession>
<feature type="domain" description="Ig-like" evidence="7">
    <location>
        <begin position="694"/>
        <end position="773"/>
    </location>
</feature>
<keyword evidence="9" id="KW-1185">Reference proteome</keyword>
<keyword evidence="4 5" id="KW-0720">Serine protease</keyword>
<gene>
    <name evidence="8" type="ORF">IEN85_22095</name>
</gene>
<reference evidence="8" key="1">
    <citation type="submission" date="2020-09" db="EMBL/GenBank/DDBJ databases">
        <title>Pelagicoccus enzymogenes sp. nov. with an EPS production, isolated from marine sediment.</title>
        <authorList>
            <person name="Feng X."/>
        </authorList>
    </citation>
    <scope>NUCLEOTIDE SEQUENCE</scope>
    <source>
        <strain evidence="8">NFK12</strain>
    </source>
</reference>
<dbReference type="InterPro" id="IPR022398">
    <property type="entry name" value="Peptidase_S8_His-AS"/>
</dbReference>
<feature type="domain" description="Ig-like" evidence="7">
    <location>
        <begin position="1301"/>
        <end position="1382"/>
    </location>
</feature>
<sequence>MGEAAALLEERVSPRGDEGLELLEQLYAVPGLAYPVRVEQTVSRDPATGEVQVLDRVEMAADRLIGRFEDGLEASELQRQLAGLGMVLGRRLIGGNVFEILLPSGGLDDVPEGLRVARQSAMAEDLVYLEPDYMVHAMVDPSDPSFADGSLWGLRNEGQEEGVADVDIDAPEGWALRSDASEVVVAVIDTGINYLHRDLVSNLWVNALEIPGNGIDDDANGWIDDVYGINAVAGTGDPFDDNGHGTHCSGTLGAQGDNGEGIVGVAWDVQLMGLKFLSSNGGGKTSDAIVCIEYALAMGADLLSNSWGGAGYSQALRDAIAVAEENGVAFVAAAGNAASDNDQAAVYPASYDLDNVVSVASVDRRGDLSAFSNYGLDSVDLAAPGTDILSSWIGGEDAYRKISGTSMATPHVSGVLALLLVEYPESGLDEQLRRLFYGGKRLATLEDRVGFGVMANLAGSLQLATAPQPPVFVERLPRFAYQTEGSDWEASVLVESEFPVSYEWFREGVKLAGQQESRLGLTNLQAADAGVYSVVARNQDGEARGRVQLQVLEVDEGLAEAVDAPFLEVYSYGDAKWNRYAFDSVLGADCIRSGEIGDDGQSSVFTEVMGPARVSFSWRLSAERYWDYGSFWVDGAENASLRENGEWVQHSVSLTEPRRYRLEWQYCKDRSTSSGQDALFLDEIEIGSLEEGAPLILQEPVGGVVGTGASYQLSVEALGGELEYQWFKDGVALEGAVSGSLAFFSVSSEDAGIYTVIVSNPFGDVTSRGARIEIADIPVRILSQPENASVSAGERVVFEVELEGSLPYSVEWYKDDVALAGADSPRLTIAVVGVADAGEYFARVSNASTPVAVETNVATLEVRELSLAPRFVKQPQSGYWKNGDTLFLSAAVEGSFPFTYQWFKDSVAVPGEVDRVLSREAVVESDGGVYRLQAQNAFGTALSAEAEVLALGDLGEAIDLPELEWNVEGAGYFFAQEEVARDGMDALESGGGRSFFGTPVSLWAEIEGPTNFYAFWREESSAIPSTVRLFVDGEVMSSLSAGADWHEARAWVPEGRHLVSIEGLLELGSTVWIDQGRLSAAPAFCSQSESLALEQGQDSLLAAEARGAGTLAYQWYRDGVAIPGAVESSYPVSSSDPSSVGRYFVVASNAHGSAQSADMLVRVFDSLAAEWGDDSVSLNFGDSSAWQGTVLDNGEVALRSLGDGEMAVLTAEVTGPGTLVFDLGIRSLVGFPSLGLIVDGRRVGYYSDSIDKQKELSLKRRAIYLSEGVHQVEWRFARGSASGALGAAVAYLDNVKLLEEPVFAKDPRDTRVVEGGAASLSVSMVGAGPFAYQWFKDGVALAGQKSAQLQISGANEATAGLYHCVAKNEEGFSAASAAAEVTVILGYYDALGLDFGRVVLGGEKWEPVLIETPVGQGALALAVAERDSLNALAFDIEVAQGGLRALEFWIRASDMGANSLLQVYENNQRHIDILESDDWQRVVIPLSKSGTNRLSISLRQGSEWELRDPEVALAGFRLMEEPVVSRPARAGGIYWGDSHMFSAEVVGNLPFTYRWSKAGQTLRTGKTGSNQIRYVVPRLNDEVEGVYDLVVENDVAVSETLSREVRLLSADFGGAVGWSGTRLRSYGDTLWELDEGESLVGSRSLSVGSLSPLESSELVFDLKGPGVFLMNWKLDSPSGVDELSITGGGKLLRGLYSSSDWVPYELFVPEASFQFRIQMLNRDGAGTQGGRAWVDGLRFLKFGGEGFYDWSTRVFAESGLDEAERGLRGDPEGDGLPNLAEYAFGFDPLSAEVFPTPRIENGLVIVEFPLQSEAVDTGFALEVSRDLATWYPLRSQYDLTQGDGQSSVQLLQLLTEEELRDGLFVRLAIYYLQADE</sequence>
<dbReference type="InterPro" id="IPR036179">
    <property type="entry name" value="Ig-like_dom_sf"/>
</dbReference>
<protein>
    <submittedName>
        <fullName evidence="8">S8 family serine peptidase</fullName>
    </submittedName>
</protein>
<dbReference type="EMBL" id="JACYFG010000055">
    <property type="protein sequence ID" value="MBD5782206.1"/>
    <property type="molecule type" value="Genomic_DNA"/>
</dbReference>
<dbReference type="InterPro" id="IPR007110">
    <property type="entry name" value="Ig-like_dom"/>
</dbReference>
<evidence type="ECO:0000256" key="6">
    <source>
        <dbReference type="RuleBase" id="RU003355"/>
    </source>
</evidence>
<dbReference type="SUPFAM" id="SSF52743">
    <property type="entry name" value="Subtilisin-like"/>
    <property type="match status" value="1"/>
</dbReference>
<dbReference type="InterPro" id="IPR036852">
    <property type="entry name" value="Peptidase_S8/S53_dom_sf"/>
</dbReference>
<dbReference type="InterPro" id="IPR023827">
    <property type="entry name" value="Peptidase_S8_Asp-AS"/>
</dbReference>
<evidence type="ECO:0000259" key="7">
    <source>
        <dbReference type="PROSITE" id="PS50835"/>
    </source>
</evidence>
<evidence type="ECO:0000256" key="4">
    <source>
        <dbReference type="ARBA" id="ARBA00022825"/>
    </source>
</evidence>
<dbReference type="GO" id="GO:0004252">
    <property type="term" value="F:serine-type endopeptidase activity"/>
    <property type="evidence" value="ECO:0007669"/>
    <property type="project" value="UniProtKB-UniRule"/>
</dbReference>
<dbReference type="PROSITE" id="PS50835">
    <property type="entry name" value="IG_LIKE"/>
    <property type="match status" value="3"/>
</dbReference>
<dbReference type="PROSITE" id="PS51892">
    <property type="entry name" value="SUBTILASE"/>
    <property type="match status" value="1"/>
</dbReference>
<evidence type="ECO:0000256" key="1">
    <source>
        <dbReference type="ARBA" id="ARBA00011073"/>
    </source>
</evidence>
<dbReference type="SUPFAM" id="SSF48726">
    <property type="entry name" value="Immunoglobulin"/>
    <property type="match status" value="7"/>
</dbReference>
<feature type="active site" description="Charge relay system" evidence="5">
    <location>
        <position position="406"/>
    </location>
</feature>
<dbReference type="InterPro" id="IPR023828">
    <property type="entry name" value="Peptidase_S8_Ser-AS"/>
</dbReference>
<dbReference type="RefSeq" id="WP_191619287.1">
    <property type="nucleotide sequence ID" value="NZ_JACYFG010000055.1"/>
</dbReference>
<evidence type="ECO:0000313" key="9">
    <source>
        <dbReference type="Proteomes" id="UP000622317"/>
    </source>
</evidence>
<dbReference type="InterPro" id="IPR003598">
    <property type="entry name" value="Ig_sub2"/>
</dbReference>
<dbReference type="Gene3D" id="2.60.40.10">
    <property type="entry name" value="Immunoglobulins"/>
    <property type="match status" value="6"/>
</dbReference>
<keyword evidence="3 5" id="KW-0378">Hydrolase</keyword>
<dbReference type="InterPro" id="IPR051048">
    <property type="entry name" value="Peptidase_S8/S53_subtilisin"/>
</dbReference>
<feature type="active site" description="Charge relay system" evidence="5">
    <location>
        <position position="189"/>
    </location>
</feature>
<comment type="similarity">
    <text evidence="1 5 6">Belongs to the peptidase S8 family.</text>
</comment>
<dbReference type="PROSITE" id="PS00137">
    <property type="entry name" value="SUBTILASE_HIS"/>
    <property type="match status" value="1"/>
</dbReference>
<evidence type="ECO:0000256" key="2">
    <source>
        <dbReference type="ARBA" id="ARBA00022670"/>
    </source>
</evidence>
<name>A0A927IJD2_9BACT</name>
<feature type="active site" description="Charge relay system" evidence="5">
    <location>
        <position position="244"/>
    </location>
</feature>
<keyword evidence="2 5" id="KW-0645">Protease</keyword>
<dbReference type="InterPro" id="IPR015500">
    <property type="entry name" value="Peptidase_S8_subtilisin-rel"/>
</dbReference>
<organism evidence="8 9">
    <name type="scientific">Pelagicoccus enzymogenes</name>
    <dbReference type="NCBI Taxonomy" id="2773457"/>
    <lineage>
        <taxon>Bacteria</taxon>
        <taxon>Pseudomonadati</taxon>
        <taxon>Verrucomicrobiota</taxon>
        <taxon>Opitutia</taxon>
        <taxon>Puniceicoccales</taxon>
        <taxon>Pelagicoccaceae</taxon>
        <taxon>Pelagicoccus</taxon>
    </lineage>
</organism>